<feature type="transmembrane region" description="Helical" evidence="1">
    <location>
        <begin position="39"/>
        <end position="66"/>
    </location>
</feature>
<evidence type="ECO:0000313" key="3">
    <source>
        <dbReference type="WBParaSite" id="Pan_g20885.t1"/>
    </source>
</evidence>
<dbReference type="WBParaSite" id="Pan_g20885.t1">
    <property type="protein sequence ID" value="Pan_g20885.t1"/>
    <property type="gene ID" value="Pan_g20885"/>
</dbReference>
<keyword evidence="1" id="KW-1133">Transmembrane helix</keyword>
<organism evidence="2 3">
    <name type="scientific">Panagrellus redivivus</name>
    <name type="common">Microworm</name>
    <dbReference type="NCBI Taxonomy" id="6233"/>
    <lineage>
        <taxon>Eukaryota</taxon>
        <taxon>Metazoa</taxon>
        <taxon>Ecdysozoa</taxon>
        <taxon>Nematoda</taxon>
        <taxon>Chromadorea</taxon>
        <taxon>Rhabditida</taxon>
        <taxon>Tylenchina</taxon>
        <taxon>Panagrolaimomorpha</taxon>
        <taxon>Panagrolaimoidea</taxon>
        <taxon>Panagrolaimidae</taxon>
        <taxon>Panagrellus</taxon>
    </lineage>
</organism>
<name>A0A7E4VH50_PANRE</name>
<keyword evidence="1" id="KW-0812">Transmembrane</keyword>
<feature type="transmembrane region" description="Helical" evidence="1">
    <location>
        <begin position="87"/>
        <end position="107"/>
    </location>
</feature>
<evidence type="ECO:0000256" key="1">
    <source>
        <dbReference type="SAM" id="Phobius"/>
    </source>
</evidence>
<reference evidence="2" key="1">
    <citation type="journal article" date="2013" name="Genetics">
        <title>The draft genome and transcriptome of Panagrellus redivivus are shaped by the harsh demands of a free-living lifestyle.</title>
        <authorList>
            <person name="Srinivasan J."/>
            <person name="Dillman A.R."/>
            <person name="Macchietto M.G."/>
            <person name="Heikkinen L."/>
            <person name="Lakso M."/>
            <person name="Fracchia K.M."/>
            <person name="Antoshechkin I."/>
            <person name="Mortazavi A."/>
            <person name="Wong G."/>
            <person name="Sternberg P.W."/>
        </authorList>
    </citation>
    <scope>NUCLEOTIDE SEQUENCE [LARGE SCALE GENOMIC DNA]</scope>
    <source>
        <strain evidence="2">MT8872</strain>
    </source>
</reference>
<proteinExistence type="predicted"/>
<reference evidence="3" key="2">
    <citation type="submission" date="2020-10" db="UniProtKB">
        <authorList>
            <consortium name="WormBaseParasite"/>
        </authorList>
    </citation>
    <scope>IDENTIFICATION</scope>
</reference>
<feature type="transmembrane region" description="Helical" evidence="1">
    <location>
        <begin position="127"/>
        <end position="149"/>
    </location>
</feature>
<keyword evidence="2" id="KW-1185">Reference proteome</keyword>
<keyword evidence="1" id="KW-0472">Membrane</keyword>
<dbReference type="Proteomes" id="UP000492821">
    <property type="component" value="Unassembled WGS sequence"/>
</dbReference>
<feature type="transmembrane region" description="Helical" evidence="1">
    <location>
        <begin position="210"/>
        <end position="230"/>
    </location>
</feature>
<dbReference type="AlphaFoldDB" id="A0A7E4VH50"/>
<feature type="transmembrane region" description="Helical" evidence="1">
    <location>
        <begin position="175"/>
        <end position="198"/>
    </location>
</feature>
<protein>
    <submittedName>
        <fullName evidence="3">G protein-coupled receptor</fullName>
    </submittedName>
</protein>
<accession>A0A7E4VH50</accession>
<evidence type="ECO:0000313" key="2">
    <source>
        <dbReference type="Proteomes" id="UP000492821"/>
    </source>
</evidence>
<sequence length="252" mass="28834">MLAMTANSMLTTVAITTTVPLYFREHFTSKLLGFFDLDAIIFFPVIAAIIMICGAINTDLLLLILINRYDIVSNTVAPKPRYIINTVYACMIVTSLIQYYNLLHLLFNLSQPSLFTEIIDKTRFLYLPLTIFYHVSRSISFVVIIWLNVRFGRRYMIHSSAAAVRLHKMLTRATLANVICETVVSRIPMLIIVISIILKDQNLQVISINLTMALQSCAFLANMVTTMLFVKPYRVFLKKLFESIHENFTFVS</sequence>